<sequence>MILQKWIVRRSPFSIHYFRNFYHRSFYGNSIFCRTTEKNSCKLSSRLHYPVTLHLAQFHRTSINQNENNEKVRHSITIINPFKYISLKIKIFLMRSFFDENFNEKEFLAGAKQAIFFVSEHIAEGRFSEMNELCTKEGITDAKAMYEKFENKSDQILVKESELLNLSFSDLDFEYESNGQKFVYAHVVYYCLTADKITKSFGNIGVEIAPLRIFTYSFRREYTPGISGDWLVDQLDLNIQSLPSF</sequence>
<accession>A0ABM4C1X2</accession>
<evidence type="ECO:0000313" key="1">
    <source>
        <dbReference type="Proteomes" id="UP001652625"/>
    </source>
</evidence>
<keyword evidence="1" id="KW-1185">Reference proteome</keyword>
<keyword evidence="2" id="KW-0645">Protease</keyword>
<organism evidence="1 2">
    <name type="scientific">Hydra vulgaris</name>
    <name type="common">Hydra</name>
    <name type="synonym">Hydra attenuata</name>
    <dbReference type="NCBI Taxonomy" id="6087"/>
    <lineage>
        <taxon>Eukaryota</taxon>
        <taxon>Metazoa</taxon>
        <taxon>Cnidaria</taxon>
        <taxon>Hydrozoa</taxon>
        <taxon>Hydroidolina</taxon>
        <taxon>Anthoathecata</taxon>
        <taxon>Aplanulata</taxon>
        <taxon>Hydridae</taxon>
        <taxon>Hydra</taxon>
    </lineage>
</organism>
<dbReference type="GeneID" id="100215312"/>
<gene>
    <name evidence="2" type="primary">LOC100215312</name>
</gene>
<reference evidence="2" key="1">
    <citation type="submission" date="2025-08" db="UniProtKB">
        <authorList>
            <consortium name="RefSeq"/>
        </authorList>
    </citation>
    <scope>IDENTIFICATION</scope>
</reference>
<proteinExistence type="predicted"/>
<dbReference type="PANTHER" id="PTHR13333:SF5">
    <property type="entry name" value="M-AAA PROTEASE-INTERACTING PROTEIN 1, MITOCHONDRIAL"/>
    <property type="match status" value="1"/>
</dbReference>
<evidence type="ECO:0000313" key="2">
    <source>
        <dbReference type="RefSeq" id="XP_065655549.1"/>
    </source>
</evidence>
<dbReference type="GO" id="GO:0006508">
    <property type="term" value="P:proteolysis"/>
    <property type="evidence" value="ECO:0007669"/>
    <property type="project" value="UniProtKB-KW"/>
</dbReference>
<protein>
    <submittedName>
        <fullName evidence="2">M-AAA protease-interacting protein 1, mitochondrial isoform X2</fullName>
    </submittedName>
</protein>
<dbReference type="GO" id="GO:0008233">
    <property type="term" value="F:peptidase activity"/>
    <property type="evidence" value="ECO:0007669"/>
    <property type="project" value="UniProtKB-KW"/>
</dbReference>
<dbReference type="PANTHER" id="PTHR13333">
    <property type="entry name" value="M-AAA PROTEASE-INTERACTING PROTEIN 1, MITOCHONDRIAL"/>
    <property type="match status" value="1"/>
</dbReference>
<name>A0ABM4C1X2_HYDVU</name>
<dbReference type="Proteomes" id="UP001652625">
    <property type="component" value="Chromosome 06"/>
</dbReference>
<keyword evidence="2" id="KW-0378">Hydrolase</keyword>
<dbReference type="RefSeq" id="XP_065655549.1">
    <property type="nucleotide sequence ID" value="XM_065799477.1"/>
</dbReference>